<dbReference type="Gene3D" id="3.90.640.10">
    <property type="entry name" value="Actin, Chain A, domain 4"/>
    <property type="match status" value="1"/>
</dbReference>
<dbReference type="RefSeq" id="WP_285763809.1">
    <property type="nucleotide sequence ID" value="NZ_BSYJ01000003.1"/>
</dbReference>
<reference evidence="1 2" key="1">
    <citation type="submission" date="2023-04" db="EMBL/GenBank/DDBJ databases">
        <title>Marinobulbifer ophiurae gen. nov., sp. Nov., isolate from tissue of brittle star Ophioplocus japonicus.</title>
        <authorList>
            <person name="Kawano K."/>
            <person name="Sawayama S."/>
            <person name="Nakagawa S."/>
        </authorList>
    </citation>
    <scope>NUCLEOTIDE SEQUENCE [LARGE SCALE GENOMIC DNA]</scope>
    <source>
        <strain evidence="1 2">NKW57</strain>
    </source>
</reference>
<protein>
    <submittedName>
        <fullName evidence="1">Uncharacterized protein</fullName>
    </submittedName>
</protein>
<accession>A0ABQ6LYQ6</accession>
<organism evidence="1 2">
    <name type="scientific">Biformimicrobium ophioploci</name>
    <dbReference type="NCBI Taxonomy" id="3036711"/>
    <lineage>
        <taxon>Bacteria</taxon>
        <taxon>Pseudomonadati</taxon>
        <taxon>Pseudomonadota</taxon>
        <taxon>Gammaproteobacteria</taxon>
        <taxon>Cellvibrionales</taxon>
        <taxon>Microbulbiferaceae</taxon>
        <taxon>Biformimicrobium</taxon>
    </lineage>
</organism>
<proteinExistence type="predicted"/>
<keyword evidence="2" id="KW-1185">Reference proteome</keyword>
<dbReference type="Gene3D" id="3.30.420.40">
    <property type="match status" value="2"/>
</dbReference>
<sequence>MKQGVLEINDCGLRVFAGNQPILLSPGIAIVEQNRIVTGADALGQVRTNPLRANDQFWRRLSLESLQSDNNSCRHHADLAFAHLRAIAEECQAPEELVLAVPGNFTREQLGLLLGIIRESPFNVCGLVDSAVACLSQFAPPGKHLHLDLQLHQALISKVSVTEGVVLEGVEAVPGAGRNDFLHAWAKVFIDEFIMQSRFDPHHSAASEQRLYDQLPAWVESAVHQGEVLAELDGRTAKVGLGQLHGASAPIIAQIRSALQSNSSEGGIVFLSHLWKEIPGAPHIVSGAELLPSHAIATSIQRRWQEIASDPEALRHVILLSATKKSELPQRLTSSRITSATHLLHGHKAISAERPLFISFSEGLLEISDKPPTHPAATVTEHGGILAMRVDADARLTLNGESIAAPVSLNAGDLIGSSDHAGSITAISVE</sequence>
<evidence type="ECO:0000313" key="2">
    <source>
        <dbReference type="Proteomes" id="UP001224392"/>
    </source>
</evidence>
<dbReference type="EMBL" id="BSYJ01000003">
    <property type="protein sequence ID" value="GMG87172.1"/>
    <property type="molecule type" value="Genomic_DNA"/>
</dbReference>
<gene>
    <name evidence="1" type="ORF">MNKW57_14930</name>
</gene>
<evidence type="ECO:0000313" key="1">
    <source>
        <dbReference type="EMBL" id="GMG87172.1"/>
    </source>
</evidence>
<name>A0ABQ6LYQ6_9GAMM</name>
<comment type="caution">
    <text evidence="1">The sequence shown here is derived from an EMBL/GenBank/DDBJ whole genome shotgun (WGS) entry which is preliminary data.</text>
</comment>
<dbReference type="Proteomes" id="UP001224392">
    <property type="component" value="Unassembled WGS sequence"/>
</dbReference>